<evidence type="ECO:0000313" key="3">
    <source>
        <dbReference type="Proteomes" id="UP000261620"/>
    </source>
</evidence>
<dbReference type="Ensembl" id="ENSMMOT00000009395.1">
    <property type="protein sequence ID" value="ENSMMOP00000009231.1"/>
    <property type="gene ID" value="ENSMMOG00000007147.1"/>
</dbReference>
<feature type="region of interest" description="Disordered" evidence="1">
    <location>
        <begin position="1"/>
        <end position="34"/>
    </location>
</feature>
<protein>
    <submittedName>
        <fullName evidence="2">Uncharacterized protein</fullName>
    </submittedName>
</protein>
<sequence>RVKKTPTCKMGPWPLCQGPRQRPRLSLPARHAGGRPLCLERGAGASRLEGLRPFHAVVHREQMHRPQTGFHATSSEKAAGRGEAR</sequence>
<name>A0A3Q3W053_MOLML</name>
<organism evidence="2 3">
    <name type="scientific">Mola mola</name>
    <name type="common">Ocean sunfish</name>
    <name type="synonym">Tetraodon mola</name>
    <dbReference type="NCBI Taxonomy" id="94237"/>
    <lineage>
        <taxon>Eukaryota</taxon>
        <taxon>Metazoa</taxon>
        <taxon>Chordata</taxon>
        <taxon>Craniata</taxon>
        <taxon>Vertebrata</taxon>
        <taxon>Euteleostomi</taxon>
        <taxon>Actinopterygii</taxon>
        <taxon>Neopterygii</taxon>
        <taxon>Teleostei</taxon>
        <taxon>Neoteleostei</taxon>
        <taxon>Acanthomorphata</taxon>
        <taxon>Eupercaria</taxon>
        <taxon>Tetraodontiformes</taxon>
        <taxon>Molidae</taxon>
        <taxon>Mola</taxon>
    </lineage>
</organism>
<feature type="region of interest" description="Disordered" evidence="1">
    <location>
        <begin position="63"/>
        <end position="85"/>
    </location>
</feature>
<dbReference type="AlphaFoldDB" id="A0A3Q3W053"/>
<keyword evidence="3" id="KW-1185">Reference proteome</keyword>
<evidence type="ECO:0000313" key="2">
    <source>
        <dbReference type="Ensembl" id="ENSMMOP00000009231.1"/>
    </source>
</evidence>
<evidence type="ECO:0000256" key="1">
    <source>
        <dbReference type="SAM" id="MobiDB-lite"/>
    </source>
</evidence>
<accession>A0A3Q3W053</accession>
<dbReference type="Proteomes" id="UP000261620">
    <property type="component" value="Unplaced"/>
</dbReference>
<proteinExistence type="predicted"/>
<reference evidence="2" key="1">
    <citation type="submission" date="2025-08" db="UniProtKB">
        <authorList>
            <consortium name="Ensembl"/>
        </authorList>
    </citation>
    <scope>IDENTIFICATION</scope>
</reference>
<reference evidence="2" key="2">
    <citation type="submission" date="2025-09" db="UniProtKB">
        <authorList>
            <consortium name="Ensembl"/>
        </authorList>
    </citation>
    <scope>IDENTIFICATION</scope>
</reference>